<feature type="transmembrane region" description="Helical" evidence="14">
    <location>
        <begin position="12"/>
        <end position="31"/>
    </location>
</feature>
<evidence type="ECO:0000256" key="14">
    <source>
        <dbReference type="SAM" id="Phobius"/>
    </source>
</evidence>
<evidence type="ECO:0000256" key="10">
    <source>
        <dbReference type="ARBA" id="ARBA00022989"/>
    </source>
</evidence>
<evidence type="ECO:0000256" key="4">
    <source>
        <dbReference type="ARBA" id="ARBA00022553"/>
    </source>
</evidence>
<keyword evidence="6 14" id="KW-0812">Transmembrane</keyword>
<protein>
    <recommendedName>
        <fullName evidence="3">histidine kinase</fullName>
        <ecNumber evidence="3">2.7.13.3</ecNumber>
    </recommendedName>
</protein>
<dbReference type="Pfam" id="PF13675">
    <property type="entry name" value="PilJ"/>
    <property type="match status" value="1"/>
</dbReference>
<comment type="catalytic activity">
    <reaction evidence="1">
        <text>ATP + protein L-histidine = ADP + protein N-phospho-L-histidine.</text>
        <dbReference type="EC" id="2.7.13.3"/>
    </reaction>
</comment>
<dbReference type="CDD" id="cd16917">
    <property type="entry name" value="HATPase_UhpB-NarQ-NarX-like"/>
    <property type="match status" value="1"/>
</dbReference>
<sequence length="478" mass="54593">MPLRIPKRFTRLYITALSLVAFLTILGQILVQNTLNDGLNDSWLVNFAGRQRFLSQVIAKNALLFTQRPDSAAQNTQLKEFKEVLTDWESHHDQLRTGNLRDISATYVNSDTVKTMFLEIEPHFQAIRQNAHLILQWMEKPGDSLAVNASVRTIFAHELAFLHKMNQIVFRYDKEAKEKVTRLRRIELWLMALTLVILLLEGVFIFRPAVRKLRETIVQLMDAREQTMTANRELQGAYQQLRHTQAQLLEATQMRHQQEIKEHKIRASALLQGQEEERKRLSKEMHDGVGQMLTGLKLIAENFGGTNDWNPRDLRNMQDLRTVIGQTIQEVRTISHNLMPTVLNDFGIDLALKQLVDSTARNTNAHITFTSNLKEKRLDRNVEIGLYRIAQEAINNAVKHAEATQISLEVSLINKRIALRIKDNGKGFNVTGKKSKANVSPTNGLRNLHERAHLLDGTLKINSAIGRGTEIIAQIPHS</sequence>
<dbReference type="InterPro" id="IPR050482">
    <property type="entry name" value="Sensor_HK_TwoCompSys"/>
</dbReference>
<evidence type="ECO:0000256" key="5">
    <source>
        <dbReference type="ARBA" id="ARBA00022679"/>
    </source>
</evidence>
<dbReference type="EMBL" id="CP002859">
    <property type="protein sequence ID" value="AEI48840.1"/>
    <property type="molecule type" value="Genomic_DNA"/>
</dbReference>
<gene>
    <name evidence="16" type="ordered locus">Runsl_2435</name>
</gene>
<evidence type="ECO:0000256" key="3">
    <source>
        <dbReference type="ARBA" id="ARBA00012438"/>
    </source>
</evidence>
<organism evidence="16 17">
    <name type="scientific">Runella slithyformis (strain ATCC 29530 / DSM 19594 / LMG 11500 / NCIMB 11436 / LSU 4)</name>
    <dbReference type="NCBI Taxonomy" id="761193"/>
    <lineage>
        <taxon>Bacteria</taxon>
        <taxon>Pseudomonadati</taxon>
        <taxon>Bacteroidota</taxon>
        <taxon>Cytophagia</taxon>
        <taxon>Cytophagales</taxon>
        <taxon>Spirosomataceae</taxon>
        <taxon>Runella</taxon>
    </lineage>
</organism>
<keyword evidence="5" id="KW-0808">Transferase</keyword>
<dbReference type="InterPro" id="IPR011712">
    <property type="entry name" value="Sig_transdc_His_kin_sub3_dim/P"/>
</dbReference>
<dbReference type="AlphaFoldDB" id="A0A7U3ZKE4"/>
<dbReference type="Proteomes" id="UP000000493">
    <property type="component" value="Chromosome"/>
</dbReference>
<feature type="domain" description="Histidine kinase/HSP90-like ATPase" evidence="15">
    <location>
        <begin position="381"/>
        <end position="478"/>
    </location>
</feature>
<evidence type="ECO:0000313" key="16">
    <source>
        <dbReference type="EMBL" id="AEI48840.1"/>
    </source>
</evidence>
<feature type="coiled-coil region" evidence="13">
    <location>
        <begin position="246"/>
        <end position="284"/>
    </location>
</feature>
<keyword evidence="4" id="KW-0597">Phosphoprotein</keyword>
<evidence type="ECO:0000256" key="9">
    <source>
        <dbReference type="ARBA" id="ARBA00022840"/>
    </source>
</evidence>
<dbReference type="RefSeq" id="WP_013928151.1">
    <property type="nucleotide sequence ID" value="NC_015703.1"/>
</dbReference>
<evidence type="ECO:0000256" key="1">
    <source>
        <dbReference type="ARBA" id="ARBA00000085"/>
    </source>
</evidence>
<keyword evidence="7" id="KW-0547">Nucleotide-binding</keyword>
<dbReference type="Gene3D" id="1.20.5.1930">
    <property type="match status" value="1"/>
</dbReference>
<keyword evidence="17" id="KW-1185">Reference proteome</keyword>
<evidence type="ECO:0000256" key="2">
    <source>
        <dbReference type="ARBA" id="ARBA00004141"/>
    </source>
</evidence>
<name>A0A7U3ZKE4_RUNSL</name>
<evidence type="ECO:0000259" key="15">
    <source>
        <dbReference type="SMART" id="SM00387"/>
    </source>
</evidence>
<keyword evidence="10 14" id="KW-1133">Transmembrane helix</keyword>
<dbReference type="GO" id="GO:0005524">
    <property type="term" value="F:ATP binding"/>
    <property type="evidence" value="ECO:0007669"/>
    <property type="project" value="UniProtKB-KW"/>
</dbReference>
<dbReference type="SMART" id="SM00387">
    <property type="entry name" value="HATPase_c"/>
    <property type="match status" value="1"/>
</dbReference>
<dbReference type="SUPFAM" id="SSF55874">
    <property type="entry name" value="ATPase domain of HSP90 chaperone/DNA topoisomerase II/histidine kinase"/>
    <property type="match status" value="1"/>
</dbReference>
<keyword evidence="13" id="KW-0175">Coiled coil</keyword>
<dbReference type="InterPro" id="IPR003594">
    <property type="entry name" value="HATPase_dom"/>
</dbReference>
<accession>A0A7U3ZKE4</accession>
<keyword evidence="12 14" id="KW-0472">Membrane</keyword>
<comment type="subcellular location">
    <subcellularLocation>
        <location evidence="2">Membrane</location>
        <topology evidence="2">Multi-pass membrane protein</topology>
    </subcellularLocation>
</comment>
<keyword evidence="11" id="KW-0902">Two-component regulatory system</keyword>
<dbReference type="GO" id="GO:0000155">
    <property type="term" value="F:phosphorelay sensor kinase activity"/>
    <property type="evidence" value="ECO:0007669"/>
    <property type="project" value="InterPro"/>
</dbReference>
<dbReference type="InterPro" id="IPR036890">
    <property type="entry name" value="HATPase_C_sf"/>
</dbReference>
<proteinExistence type="predicted"/>
<reference evidence="17" key="1">
    <citation type="submission" date="2011-06" db="EMBL/GenBank/DDBJ databases">
        <title>The complete genome of chromosome of Runella slithyformis DSM 19594.</title>
        <authorList>
            <consortium name="US DOE Joint Genome Institute (JGI-PGF)"/>
            <person name="Lucas S."/>
            <person name="Han J."/>
            <person name="Lapidus A."/>
            <person name="Bruce D."/>
            <person name="Goodwin L."/>
            <person name="Pitluck S."/>
            <person name="Peters L."/>
            <person name="Kyrpides N."/>
            <person name="Mavromatis K."/>
            <person name="Ivanova N."/>
            <person name="Ovchinnikova G."/>
            <person name="Zhang X."/>
            <person name="Misra M."/>
            <person name="Detter J.C."/>
            <person name="Tapia R."/>
            <person name="Han C."/>
            <person name="Land M."/>
            <person name="Hauser L."/>
            <person name="Markowitz V."/>
            <person name="Cheng J.-F."/>
            <person name="Hugenholtz P."/>
            <person name="Woyke T."/>
            <person name="Wu D."/>
            <person name="Tindall B."/>
            <person name="Faehrich R."/>
            <person name="Brambilla E."/>
            <person name="Klenk H.-P."/>
            <person name="Eisen J.A."/>
        </authorList>
    </citation>
    <scope>NUCLEOTIDE SEQUENCE [LARGE SCALE GENOMIC DNA]</scope>
    <source>
        <strain evidence="17">ATCC 29530 / DSM 19594 / LMG 11500 / NCIMB 11436 / LSU 4</strain>
    </source>
</reference>
<dbReference type="GO" id="GO:0016020">
    <property type="term" value="C:membrane"/>
    <property type="evidence" value="ECO:0007669"/>
    <property type="project" value="UniProtKB-SubCell"/>
</dbReference>
<dbReference type="GO" id="GO:0046983">
    <property type="term" value="F:protein dimerization activity"/>
    <property type="evidence" value="ECO:0007669"/>
    <property type="project" value="InterPro"/>
</dbReference>
<keyword evidence="9" id="KW-0067">ATP-binding</keyword>
<dbReference type="EC" id="2.7.13.3" evidence="3"/>
<dbReference type="Pfam" id="PF07730">
    <property type="entry name" value="HisKA_3"/>
    <property type="match status" value="1"/>
</dbReference>
<dbReference type="Gene3D" id="3.30.565.10">
    <property type="entry name" value="Histidine kinase-like ATPase, C-terminal domain"/>
    <property type="match status" value="1"/>
</dbReference>
<feature type="transmembrane region" description="Helical" evidence="14">
    <location>
        <begin position="188"/>
        <end position="206"/>
    </location>
</feature>
<reference evidence="16 17" key="2">
    <citation type="journal article" date="2012" name="Stand. Genomic Sci.">
        <title>Complete genome sequence of the aquatic bacterium Runella slithyformis type strain (LSU 4(T)).</title>
        <authorList>
            <person name="Copeland A."/>
            <person name="Zhang X."/>
            <person name="Misra M."/>
            <person name="Lapidus A."/>
            <person name="Nolan M."/>
            <person name="Lucas S."/>
            <person name="Deshpande S."/>
            <person name="Cheng J.F."/>
            <person name="Tapia R."/>
            <person name="Goodwin L.A."/>
            <person name="Pitluck S."/>
            <person name="Liolios K."/>
            <person name="Pagani I."/>
            <person name="Ivanova N."/>
            <person name="Mikhailova N."/>
            <person name="Pati A."/>
            <person name="Chen A."/>
            <person name="Palaniappan K."/>
            <person name="Land M."/>
            <person name="Hauser L."/>
            <person name="Pan C."/>
            <person name="Jeffries C.D."/>
            <person name="Detter J.C."/>
            <person name="Brambilla E.M."/>
            <person name="Rohde M."/>
            <person name="Djao O.D."/>
            <person name="Goker M."/>
            <person name="Sikorski J."/>
            <person name="Tindall B.J."/>
            <person name="Woyke T."/>
            <person name="Bristow J."/>
            <person name="Eisen J.A."/>
            <person name="Markowitz V."/>
            <person name="Hugenholtz P."/>
            <person name="Kyrpides N.C."/>
            <person name="Klenk H.P."/>
            <person name="Mavromatis K."/>
        </authorList>
    </citation>
    <scope>NUCLEOTIDE SEQUENCE [LARGE SCALE GENOMIC DNA]</scope>
    <source>
        <strain evidence="17">ATCC 29530 / DSM 19594 / LMG 11500 / NCIMB 11436 / LSU 4</strain>
    </source>
</reference>
<evidence type="ECO:0000256" key="6">
    <source>
        <dbReference type="ARBA" id="ARBA00022692"/>
    </source>
</evidence>
<evidence type="ECO:0000256" key="13">
    <source>
        <dbReference type="SAM" id="Coils"/>
    </source>
</evidence>
<evidence type="ECO:0000256" key="12">
    <source>
        <dbReference type="ARBA" id="ARBA00023136"/>
    </source>
</evidence>
<dbReference type="PANTHER" id="PTHR24421:SF10">
    <property type="entry name" value="NITRATE_NITRITE SENSOR PROTEIN NARQ"/>
    <property type="match status" value="1"/>
</dbReference>
<dbReference type="KEGG" id="rsi:Runsl_2435"/>
<evidence type="ECO:0000313" key="17">
    <source>
        <dbReference type="Proteomes" id="UP000000493"/>
    </source>
</evidence>
<keyword evidence="8 16" id="KW-0418">Kinase</keyword>
<dbReference type="PANTHER" id="PTHR24421">
    <property type="entry name" value="NITRATE/NITRITE SENSOR PROTEIN NARX-RELATED"/>
    <property type="match status" value="1"/>
</dbReference>
<dbReference type="InterPro" id="IPR029095">
    <property type="entry name" value="NarX-like_N"/>
</dbReference>
<evidence type="ECO:0000256" key="7">
    <source>
        <dbReference type="ARBA" id="ARBA00022741"/>
    </source>
</evidence>
<dbReference type="Pfam" id="PF02518">
    <property type="entry name" value="HATPase_c"/>
    <property type="match status" value="1"/>
</dbReference>
<evidence type="ECO:0000256" key="11">
    <source>
        <dbReference type="ARBA" id="ARBA00023012"/>
    </source>
</evidence>
<evidence type="ECO:0000256" key="8">
    <source>
        <dbReference type="ARBA" id="ARBA00022777"/>
    </source>
</evidence>